<gene>
    <name evidence="4" type="ORF">MCBB_0399</name>
</gene>
<dbReference type="InterPro" id="IPR002510">
    <property type="entry name" value="Metalloprtase-TldD/E_N"/>
</dbReference>
<evidence type="ECO:0000259" key="1">
    <source>
        <dbReference type="Pfam" id="PF01523"/>
    </source>
</evidence>
<evidence type="ECO:0008006" key="6">
    <source>
        <dbReference type="Google" id="ProtNLM"/>
    </source>
</evidence>
<sequence length="437" mass="46949">MMYELAKKTMDIALKQAENAEIYVEKEESVDVDIKNDKVDFAKEVISLGVGVRVIIDGKMGFAHTTNTKNTEELTRTVERAVFNASSNVADENFAFAPKSKYPSVKGLYDKRFESFEIEEAVNFAQTMINTVSDRKCQPTSGGFAAGSYKSLLLNSEGADCQDVSTGFAGYISVNAEDGEAVSTAHELDSSTHLDVDPETIAQTACQVALDSRGGKPIDTGDSVVILDYDAAAGLLSTFSNALNADNVQRGRSLFADKIGEQVVSDSMSICDDGTLEKGLNSSSIDGEGTPSQKTTLIEKGILKNFLYDIYTSRKGGVESTGNGMRGSYADMPGVGMSNFLVEFGSINELSDVQDGIFVRDVLGAHTANPISGDFSVEAMNAFKVEKGEIAYPVKKAMISGNIFQSLKDASAASKTIKQRGPFVLPQLFIQNMRVVG</sequence>
<dbReference type="Pfam" id="PF19290">
    <property type="entry name" value="PmbA_TldD_2nd"/>
    <property type="match status" value="1"/>
</dbReference>
<evidence type="ECO:0000259" key="2">
    <source>
        <dbReference type="Pfam" id="PF19289"/>
    </source>
</evidence>
<evidence type="ECO:0000313" key="5">
    <source>
        <dbReference type="Proteomes" id="UP000094707"/>
    </source>
</evidence>
<dbReference type="Proteomes" id="UP000094707">
    <property type="component" value="Chromosome I"/>
</dbReference>
<dbReference type="GO" id="GO:0006508">
    <property type="term" value="P:proteolysis"/>
    <property type="evidence" value="ECO:0007669"/>
    <property type="project" value="InterPro"/>
</dbReference>
<dbReference type="GO" id="GO:0005829">
    <property type="term" value="C:cytosol"/>
    <property type="evidence" value="ECO:0007669"/>
    <property type="project" value="TreeGrafter"/>
</dbReference>
<keyword evidence="5" id="KW-1185">Reference proteome</keyword>
<evidence type="ECO:0000259" key="3">
    <source>
        <dbReference type="Pfam" id="PF19290"/>
    </source>
</evidence>
<dbReference type="InterPro" id="IPR035068">
    <property type="entry name" value="TldD/PmbA_N"/>
</dbReference>
<feature type="domain" description="Metalloprotease TldD/E C-terminal" evidence="2">
    <location>
        <begin position="221"/>
        <end position="437"/>
    </location>
</feature>
<dbReference type="Gene3D" id="3.30.2290.10">
    <property type="entry name" value="PmbA/TldD superfamily"/>
    <property type="match status" value="1"/>
</dbReference>
<dbReference type="STRING" id="118062.MCBB_0399"/>
<dbReference type="Pfam" id="PF01523">
    <property type="entry name" value="PmbA_TldD_1st"/>
    <property type="match status" value="1"/>
</dbReference>
<evidence type="ECO:0000313" key="4">
    <source>
        <dbReference type="EMBL" id="SCG84979.1"/>
    </source>
</evidence>
<dbReference type="InterPro" id="IPR045570">
    <property type="entry name" value="Metalloprtase-TldD/E_cen_dom"/>
</dbReference>
<reference evidence="4 5" key="1">
    <citation type="submission" date="2016-08" db="EMBL/GenBank/DDBJ databases">
        <authorList>
            <person name="Seilhamer J.J."/>
        </authorList>
    </citation>
    <scope>NUCLEOTIDE SEQUENCE [LARGE SCALE GENOMIC DNA]</scope>
    <source>
        <strain evidence="4">Buetzberg</strain>
    </source>
</reference>
<dbReference type="InterPro" id="IPR047657">
    <property type="entry name" value="PmbA"/>
</dbReference>
<dbReference type="SUPFAM" id="SSF111283">
    <property type="entry name" value="Putative modulator of DNA gyrase, PmbA/TldD"/>
    <property type="match status" value="1"/>
</dbReference>
<dbReference type="InterPro" id="IPR045569">
    <property type="entry name" value="Metalloprtase-TldD/E_C"/>
</dbReference>
<protein>
    <recommendedName>
        <fullName evidence="6">TldD/PmbA family protein</fullName>
    </recommendedName>
</protein>
<dbReference type="PANTHER" id="PTHR43421">
    <property type="entry name" value="METALLOPROTEASE PMBA"/>
    <property type="match status" value="1"/>
</dbReference>
<dbReference type="Pfam" id="PF19289">
    <property type="entry name" value="PmbA_TldD_3rd"/>
    <property type="match status" value="1"/>
</dbReference>
<accession>A0A1D3L0H0</accession>
<dbReference type="PATRIC" id="fig|129848.4.peg.402"/>
<dbReference type="GO" id="GO:0008237">
    <property type="term" value="F:metallopeptidase activity"/>
    <property type="evidence" value="ECO:0007669"/>
    <property type="project" value="InterPro"/>
</dbReference>
<dbReference type="AlphaFoldDB" id="A0A1D3L0H0"/>
<dbReference type="EMBL" id="LT607756">
    <property type="protein sequence ID" value="SCG84979.1"/>
    <property type="molecule type" value="Genomic_DNA"/>
</dbReference>
<feature type="domain" description="Metalloprotease TldD/E central" evidence="3">
    <location>
        <begin position="113"/>
        <end position="212"/>
    </location>
</feature>
<proteinExistence type="predicted"/>
<dbReference type="InterPro" id="IPR036059">
    <property type="entry name" value="TldD/PmbA_sf"/>
</dbReference>
<dbReference type="PANTHER" id="PTHR43421:SF1">
    <property type="entry name" value="METALLOPROTEASE PMBA"/>
    <property type="match status" value="1"/>
</dbReference>
<dbReference type="OrthoDB" id="84520at2157"/>
<organism evidence="4 5">
    <name type="scientific">Methanobacterium congolense</name>
    <dbReference type="NCBI Taxonomy" id="118062"/>
    <lineage>
        <taxon>Archaea</taxon>
        <taxon>Methanobacteriati</taxon>
        <taxon>Methanobacteriota</taxon>
        <taxon>Methanomada group</taxon>
        <taxon>Methanobacteria</taxon>
        <taxon>Methanobacteriales</taxon>
        <taxon>Methanobacteriaceae</taxon>
        <taxon>Methanobacterium</taxon>
    </lineage>
</organism>
<feature type="domain" description="Metalloprotease TldD/E N-terminal" evidence="1">
    <location>
        <begin position="20"/>
        <end position="85"/>
    </location>
</feature>
<name>A0A1D3L0H0_9EURY</name>
<dbReference type="KEGG" id="mcub:MCBB_0399"/>